<dbReference type="InterPro" id="IPR004830">
    <property type="entry name" value="LRR_variant"/>
</dbReference>
<evidence type="ECO:0008006" key="3">
    <source>
        <dbReference type="Google" id="ProtNLM"/>
    </source>
</evidence>
<dbReference type="SUPFAM" id="SSF48371">
    <property type="entry name" value="ARM repeat"/>
    <property type="match status" value="1"/>
</dbReference>
<proteinExistence type="predicted"/>
<dbReference type="InterPro" id="IPR016024">
    <property type="entry name" value="ARM-type_fold"/>
</dbReference>
<keyword evidence="2" id="KW-1185">Reference proteome</keyword>
<dbReference type="InterPro" id="IPR011989">
    <property type="entry name" value="ARM-like"/>
</dbReference>
<dbReference type="Proteomes" id="UP000483261">
    <property type="component" value="Unassembled WGS sequence"/>
</dbReference>
<reference evidence="1 2" key="1">
    <citation type="submission" date="2020-02" db="EMBL/GenBank/DDBJ databases">
        <title>Whole-genome analyses of novel actinobacteria.</title>
        <authorList>
            <person name="Sahin N."/>
        </authorList>
    </citation>
    <scope>NUCLEOTIDE SEQUENCE [LARGE SCALE GENOMIC DNA]</scope>
    <source>
        <strain evidence="1 2">KC13</strain>
    </source>
</reference>
<accession>A0A6M1R543</accession>
<evidence type="ECO:0000313" key="1">
    <source>
        <dbReference type="EMBL" id="NGN91647.1"/>
    </source>
</evidence>
<evidence type="ECO:0000313" key="2">
    <source>
        <dbReference type="Proteomes" id="UP000483261"/>
    </source>
</evidence>
<dbReference type="Gene3D" id="1.25.10.10">
    <property type="entry name" value="Leucine-rich Repeat Variant"/>
    <property type="match status" value="1"/>
</dbReference>
<sequence>MIATATELLGLLADESPESVRRIRHDTAPAEVWLEVLQRAPEHADTVALNKALPLTVLRVLAKSEDSRVRFAVVQKKRLSSDLLTQLATDPDEGIRLAVAEHRNTAQSTLRTLATDSWDRVRDAAERRLEDKSGS</sequence>
<gene>
    <name evidence="1" type="ORF">G5C66_02690</name>
</gene>
<dbReference type="EMBL" id="JAALAA010000002">
    <property type="protein sequence ID" value="NGN91647.1"/>
    <property type="molecule type" value="Genomic_DNA"/>
</dbReference>
<protein>
    <recommendedName>
        <fullName evidence="3">HEAT repeat domain-containing protein</fullName>
    </recommendedName>
</protein>
<organism evidence="1 2">
    <name type="scientific">Nocardioides turkmenicus</name>
    <dbReference type="NCBI Taxonomy" id="2711220"/>
    <lineage>
        <taxon>Bacteria</taxon>
        <taxon>Bacillati</taxon>
        <taxon>Actinomycetota</taxon>
        <taxon>Actinomycetes</taxon>
        <taxon>Propionibacteriales</taxon>
        <taxon>Nocardioidaceae</taxon>
        <taxon>Nocardioides</taxon>
    </lineage>
</organism>
<comment type="caution">
    <text evidence="1">The sequence shown here is derived from an EMBL/GenBank/DDBJ whole genome shotgun (WGS) entry which is preliminary data.</text>
</comment>
<name>A0A6M1R543_9ACTN</name>
<dbReference type="Pfam" id="PF01816">
    <property type="entry name" value="LRV"/>
    <property type="match status" value="1"/>
</dbReference>
<dbReference type="AlphaFoldDB" id="A0A6M1R543"/>